<dbReference type="Gene3D" id="3.40.50.300">
    <property type="entry name" value="P-loop containing nucleotide triphosphate hydrolases"/>
    <property type="match status" value="2"/>
</dbReference>
<dbReference type="PROSITE" id="PS51198">
    <property type="entry name" value="UVRD_HELICASE_ATP_BIND"/>
    <property type="match status" value="1"/>
</dbReference>
<protein>
    <submittedName>
        <fullName evidence="8">AAA family ATPase</fullName>
    </submittedName>
</protein>
<dbReference type="InterPro" id="IPR000212">
    <property type="entry name" value="DNA_helicase_UvrD/REP"/>
</dbReference>
<proteinExistence type="predicted"/>
<keyword evidence="1 5" id="KW-0547">Nucleotide-binding</keyword>
<evidence type="ECO:0000313" key="9">
    <source>
        <dbReference type="Proteomes" id="UP000517694"/>
    </source>
</evidence>
<comment type="caution">
    <text evidence="8">The sequence shown here is derived from an EMBL/GenBank/DDBJ whole genome shotgun (WGS) entry which is preliminary data.</text>
</comment>
<dbReference type="OrthoDB" id="4312151at2"/>
<dbReference type="GO" id="GO:0000725">
    <property type="term" value="P:recombinational repair"/>
    <property type="evidence" value="ECO:0007669"/>
    <property type="project" value="TreeGrafter"/>
</dbReference>
<dbReference type="InterPro" id="IPR027417">
    <property type="entry name" value="P-loop_NTPase"/>
</dbReference>
<dbReference type="GO" id="GO:0003677">
    <property type="term" value="F:DNA binding"/>
    <property type="evidence" value="ECO:0007669"/>
    <property type="project" value="InterPro"/>
</dbReference>
<keyword evidence="2 5" id="KW-0378">Hydrolase</keyword>
<accession>A0A7X1I5S0</accession>
<evidence type="ECO:0000313" key="8">
    <source>
        <dbReference type="EMBL" id="MBC2868881.1"/>
    </source>
</evidence>
<feature type="binding site" evidence="5">
    <location>
        <begin position="254"/>
        <end position="261"/>
    </location>
    <ligand>
        <name>ATP</name>
        <dbReference type="ChEBI" id="CHEBI:30616"/>
    </ligand>
</feature>
<dbReference type="Pfam" id="PF13538">
    <property type="entry name" value="UvrD_C_2"/>
    <property type="match status" value="1"/>
</dbReference>
<dbReference type="EMBL" id="JACMHY010000014">
    <property type="protein sequence ID" value="MBC2868881.1"/>
    <property type="molecule type" value="Genomic_DNA"/>
</dbReference>
<sequence length="1171" mass="128336">MGVPAHDEVIAYEQEKVDFAYHCYEARLARMSGTSVAKASASGKDGVANRIKAEEQAAAYDGLGGESLVIGRVDARDPREGIATWYVGRRTVWDEAHDQVVVNWTNELAKKWFDASPEAPGEVVLRRRLICSQRVVQDYTDDIALAAAAPAAPGARNTVPGPRTGARTAQQPANVPEPITRGENAGRHTAGRPVPTPGDIADIQRRKPQRPDELLLRDLLRSRSGRMRDIVETIQRDQMALVTGAPSEILVIQGGPGTGKSAVGLHRVTWLVNNDHFHARDILVIGPHQRFLDYVGQVLPTLGTRDVNAVQLSRLWDGDVRGTDSARTRLVKSDERMAAVLRRRVEGDYRPAALDDLTTAPSFEGDEPAFAVTAAGTTLRVARSEITAVLEEVRQGGGSYRERRDRFRGRVVDLLLRELVAVAPRRSRDHTIRRELERNRRVERLVERIWPSPSPAEALRTLYDSPQLLRACAGGVLDEAEQAALHRPRAAKADEEPWTLDDRVCLEELRYLITGETPRHYGHIIIDEAQDLTPMQARSLRRRLAASGSMTVLGDLAQATGPHAYTDWDRLGMLLADNGDCRLAELNTSYRVPAEIMRFAAPLARAVAPTLPYPQAVRAAGDKAVQLVETGPDALARETVARVRDLIGTTDGQSLRSVAVIVPDVFEAADEITRRLAEADDIAADERQAITVLPASHAKGLEFDHVLVVEPSAIAGDEPAGLRLLYIALTRSTQSLTIVHSTPLPPALIGTDGHTEPTMTRDRHDPEKARPLAIGTDLRVRVVSVNGGRYKAEALVEHAADRPLYLAVRKDAVAPAVGTELDVWVLRHTANATFVTADDFGRLPMSPTMLRRYRDALEVIEELSRGDIFGTSRARISELKGMATRCLTLDQHDWLDVWRVLGCPDHAALSRLQNLAVSTNHALKSATFHPEVFRAELARSGWADALEEARRTLAQRLATGAEQPKQETGVEEPAPEHRPAHADALPEDDERIEQAQSTEQPQDPEPSQPTEQQPQRPQPEEPDSMSPTPHTVQSAADLARHLETAAVADRTCKTHEAVRHELMAALLRADLQPETTPIVDVSCVTGAGLALYEVLGSGRTSHADLRAGAARLLEIGHTLPTKAERLYLVLCEPPAQPWSADCLRDVFTVDVVWRTTDGWEGSEAEAALGAG</sequence>
<name>A0A7X1I5S0_9ACTN</name>
<dbReference type="GO" id="GO:0005524">
    <property type="term" value="F:ATP binding"/>
    <property type="evidence" value="ECO:0007669"/>
    <property type="project" value="UniProtKB-UniRule"/>
</dbReference>
<dbReference type="PANTHER" id="PTHR11070">
    <property type="entry name" value="UVRD / RECB / PCRA DNA HELICASE FAMILY MEMBER"/>
    <property type="match status" value="1"/>
</dbReference>
<dbReference type="SUPFAM" id="SSF52540">
    <property type="entry name" value="P-loop containing nucleoside triphosphate hydrolases"/>
    <property type="match status" value="1"/>
</dbReference>
<reference evidence="8 9" key="1">
    <citation type="submission" date="2020-08" db="EMBL/GenBank/DDBJ databases">
        <title>Whole-Genome Sequence of French Clinical Streptomyces mexicanus Strain Q0842.</title>
        <authorList>
            <person name="Boxberger M."/>
            <person name="La Scola B."/>
        </authorList>
    </citation>
    <scope>NUCLEOTIDE SEQUENCE [LARGE SCALE GENOMIC DNA]</scope>
    <source>
        <strain evidence="8 9">Marseille-Q0842</strain>
    </source>
</reference>
<feature type="domain" description="UvrD-like helicase ATP-binding" evidence="7">
    <location>
        <begin position="233"/>
        <end position="593"/>
    </location>
</feature>
<keyword evidence="4 5" id="KW-0067">ATP-binding</keyword>
<dbReference type="GO" id="GO:0005829">
    <property type="term" value="C:cytosol"/>
    <property type="evidence" value="ECO:0007669"/>
    <property type="project" value="TreeGrafter"/>
</dbReference>
<dbReference type="RefSeq" id="WP_159670766.1">
    <property type="nucleotide sequence ID" value="NZ_JACMHY010000014.1"/>
</dbReference>
<gene>
    <name evidence="8" type="ORF">H1R13_29110</name>
</gene>
<dbReference type="GO" id="GO:0016787">
    <property type="term" value="F:hydrolase activity"/>
    <property type="evidence" value="ECO:0007669"/>
    <property type="project" value="UniProtKB-UniRule"/>
</dbReference>
<dbReference type="Proteomes" id="UP000517694">
    <property type="component" value="Unassembled WGS sequence"/>
</dbReference>
<keyword evidence="3 5" id="KW-0347">Helicase</keyword>
<organism evidence="8 9">
    <name type="scientific">Streptomyces mexicanus</name>
    <dbReference type="NCBI Taxonomy" id="178566"/>
    <lineage>
        <taxon>Bacteria</taxon>
        <taxon>Bacillati</taxon>
        <taxon>Actinomycetota</taxon>
        <taxon>Actinomycetes</taxon>
        <taxon>Kitasatosporales</taxon>
        <taxon>Streptomycetaceae</taxon>
        <taxon>Streptomyces</taxon>
    </lineage>
</organism>
<evidence type="ECO:0000256" key="1">
    <source>
        <dbReference type="ARBA" id="ARBA00022741"/>
    </source>
</evidence>
<feature type="compositionally biased region" description="Basic and acidic residues" evidence="6">
    <location>
        <begin position="753"/>
        <end position="766"/>
    </location>
</feature>
<evidence type="ECO:0000256" key="2">
    <source>
        <dbReference type="ARBA" id="ARBA00022801"/>
    </source>
</evidence>
<keyword evidence="9" id="KW-1185">Reference proteome</keyword>
<evidence type="ECO:0000256" key="5">
    <source>
        <dbReference type="PROSITE-ProRule" id="PRU00560"/>
    </source>
</evidence>
<feature type="region of interest" description="Disordered" evidence="6">
    <location>
        <begin position="747"/>
        <end position="766"/>
    </location>
</feature>
<dbReference type="InterPro" id="IPR014016">
    <property type="entry name" value="UvrD-like_ATP-bd"/>
</dbReference>
<dbReference type="GO" id="GO:0043138">
    <property type="term" value="F:3'-5' DNA helicase activity"/>
    <property type="evidence" value="ECO:0007669"/>
    <property type="project" value="TreeGrafter"/>
</dbReference>
<feature type="region of interest" description="Disordered" evidence="6">
    <location>
        <begin position="958"/>
        <end position="1035"/>
    </location>
</feature>
<evidence type="ECO:0000256" key="4">
    <source>
        <dbReference type="ARBA" id="ARBA00022840"/>
    </source>
</evidence>
<feature type="region of interest" description="Disordered" evidence="6">
    <location>
        <begin position="150"/>
        <end position="203"/>
    </location>
</feature>
<evidence type="ECO:0000259" key="7">
    <source>
        <dbReference type="PROSITE" id="PS51198"/>
    </source>
</evidence>
<dbReference type="AlphaFoldDB" id="A0A7X1I5S0"/>
<evidence type="ECO:0000256" key="6">
    <source>
        <dbReference type="SAM" id="MobiDB-lite"/>
    </source>
</evidence>
<dbReference type="PANTHER" id="PTHR11070:SF45">
    <property type="entry name" value="DNA 3'-5' HELICASE"/>
    <property type="match status" value="1"/>
</dbReference>
<evidence type="ECO:0000256" key="3">
    <source>
        <dbReference type="ARBA" id="ARBA00022806"/>
    </source>
</evidence>
<dbReference type="InterPro" id="IPR027785">
    <property type="entry name" value="UvrD-like_helicase_C"/>
</dbReference>
<feature type="compositionally biased region" description="Polar residues" evidence="6">
    <location>
        <begin position="1025"/>
        <end position="1034"/>
    </location>
</feature>